<dbReference type="SUPFAM" id="SSF47781">
    <property type="entry name" value="RuvA domain 2-like"/>
    <property type="match status" value="1"/>
</dbReference>
<evidence type="ECO:0000313" key="4">
    <source>
        <dbReference type="Proteomes" id="UP000189339"/>
    </source>
</evidence>
<dbReference type="NCBIfam" id="TIGR00426">
    <property type="entry name" value="competence protein ComEA helix-hairpin-helix repeat region"/>
    <property type="match status" value="1"/>
</dbReference>
<feature type="signal peptide" evidence="1">
    <location>
        <begin position="1"/>
        <end position="23"/>
    </location>
</feature>
<reference evidence="3 4" key="1">
    <citation type="submission" date="2016-12" db="EMBL/GenBank/DDBJ databases">
        <title>Marinobacter lutaoensis whole genome sequencing.</title>
        <authorList>
            <person name="Verma A."/>
            <person name="Krishnamurthi S."/>
        </authorList>
    </citation>
    <scope>NUCLEOTIDE SEQUENCE [LARGE SCALE GENOMIC DNA]</scope>
    <source>
        <strain evidence="3 4">T5054</strain>
    </source>
</reference>
<feature type="domain" description="Helix-hairpin-helix DNA-binding motif class 1" evidence="2">
    <location>
        <begin position="66"/>
        <end position="85"/>
    </location>
</feature>
<evidence type="ECO:0000256" key="1">
    <source>
        <dbReference type="SAM" id="SignalP"/>
    </source>
</evidence>
<dbReference type="InterPro" id="IPR010994">
    <property type="entry name" value="RuvA_2-like"/>
</dbReference>
<organism evidence="3 4">
    <name type="scientific">Marinobacter lutaoensis</name>
    <dbReference type="NCBI Taxonomy" id="135739"/>
    <lineage>
        <taxon>Bacteria</taxon>
        <taxon>Pseudomonadati</taxon>
        <taxon>Pseudomonadota</taxon>
        <taxon>Gammaproteobacteria</taxon>
        <taxon>Pseudomonadales</taxon>
        <taxon>Marinobacteraceae</taxon>
        <taxon>Marinobacter</taxon>
    </lineage>
</organism>
<dbReference type="GO" id="GO:0006281">
    <property type="term" value="P:DNA repair"/>
    <property type="evidence" value="ECO:0007669"/>
    <property type="project" value="InterPro"/>
</dbReference>
<dbReference type="RefSeq" id="WP_076724555.1">
    <property type="nucleotide sequence ID" value="NZ_JABWTC010000022.1"/>
</dbReference>
<gene>
    <name evidence="3" type="ORF">BTO32_10290</name>
</gene>
<keyword evidence="1" id="KW-0732">Signal</keyword>
<comment type="caution">
    <text evidence="3">The sequence shown here is derived from an EMBL/GenBank/DDBJ whole genome shotgun (WGS) entry which is preliminary data.</text>
</comment>
<dbReference type="GO" id="GO:0003677">
    <property type="term" value="F:DNA binding"/>
    <property type="evidence" value="ECO:0007669"/>
    <property type="project" value="InterPro"/>
</dbReference>
<dbReference type="Gene3D" id="1.10.150.280">
    <property type="entry name" value="AF1531-like domain"/>
    <property type="match status" value="1"/>
</dbReference>
<accession>A0A1V2DR01</accession>
<protein>
    <submittedName>
        <fullName evidence="3">Competence protein ComEA</fullName>
    </submittedName>
</protein>
<dbReference type="SMART" id="SM00278">
    <property type="entry name" value="HhH1"/>
    <property type="match status" value="2"/>
</dbReference>
<feature type="domain" description="Helix-hairpin-helix DNA-binding motif class 1" evidence="2">
    <location>
        <begin position="36"/>
        <end position="55"/>
    </location>
</feature>
<dbReference type="PANTHER" id="PTHR21180:SF32">
    <property type="entry name" value="ENDONUCLEASE_EXONUCLEASE_PHOSPHATASE FAMILY DOMAIN-CONTAINING PROTEIN 1"/>
    <property type="match status" value="1"/>
</dbReference>
<dbReference type="GO" id="GO:0015627">
    <property type="term" value="C:type II protein secretion system complex"/>
    <property type="evidence" value="ECO:0007669"/>
    <property type="project" value="TreeGrafter"/>
</dbReference>
<dbReference type="GO" id="GO:0015628">
    <property type="term" value="P:protein secretion by the type II secretion system"/>
    <property type="evidence" value="ECO:0007669"/>
    <property type="project" value="TreeGrafter"/>
</dbReference>
<proteinExistence type="predicted"/>
<evidence type="ECO:0000259" key="2">
    <source>
        <dbReference type="SMART" id="SM00278"/>
    </source>
</evidence>
<dbReference type="STRING" id="135739.BTO32_10290"/>
<feature type="chain" id="PRO_5043151230" evidence="1">
    <location>
        <begin position="24"/>
        <end position="89"/>
    </location>
</feature>
<dbReference type="PANTHER" id="PTHR21180">
    <property type="entry name" value="ENDONUCLEASE/EXONUCLEASE/PHOSPHATASE FAMILY DOMAIN-CONTAINING PROTEIN 1"/>
    <property type="match status" value="1"/>
</dbReference>
<dbReference type="InterPro" id="IPR051675">
    <property type="entry name" value="Endo/Exo/Phosphatase_dom_1"/>
</dbReference>
<dbReference type="EMBL" id="MSCW01000007">
    <property type="protein sequence ID" value="ONF43077.1"/>
    <property type="molecule type" value="Genomic_DNA"/>
</dbReference>
<dbReference type="Proteomes" id="UP000189339">
    <property type="component" value="Unassembled WGS sequence"/>
</dbReference>
<dbReference type="InterPro" id="IPR004509">
    <property type="entry name" value="Competence_ComEA_HhH"/>
</dbReference>
<sequence>MTRTPVLATLVLLFTLITGLAHAQDATVNINTADVATLASLDGIGESKARAIIEYREAHGPFASPDDLAKVKGIGTRTVEKNAQRLTVQ</sequence>
<evidence type="ECO:0000313" key="3">
    <source>
        <dbReference type="EMBL" id="ONF43077.1"/>
    </source>
</evidence>
<dbReference type="Pfam" id="PF12836">
    <property type="entry name" value="HHH_3"/>
    <property type="match status" value="1"/>
</dbReference>
<dbReference type="OrthoDB" id="7510573at2"/>
<dbReference type="AlphaFoldDB" id="A0A1V2DR01"/>
<dbReference type="InterPro" id="IPR003583">
    <property type="entry name" value="Hlx-hairpin-Hlx_DNA-bd_motif"/>
</dbReference>
<name>A0A1V2DR01_9GAMM</name>
<keyword evidence="4" id="KW-1185">Reference proteome</keyword>